<dbReference type="GO" id="GO:0030687">
    <property type="term" value="C:preribosome, large subunit precursor"/>
    <property type="evidence" value="ECO:0007669"/>
    <property type="project" value="TreeGrafter"/>
</dbReference>
<gene>
    <name evidence="3" type="ORF">M427DRAFT_308607</name>
</gene>
<feature type="compositionally biased region" description="Basic and acidic residues" evidence="1">
    <location>
        <begin position="358"/>
        <end position="374"/>
    </location>
</feature>
<feature type="compositionally biased region" description="Basic and acidic residues" evidence="1">
    <location>
        <begin position="473"/>
        <end position="482"/>
    </location>
</feature>
<dbReference type="Pfam" id="PF04427">
    <property type="entry name" value="Brix"/>
    <property type="match status" value="1"/>
</dbReference>
<evidence type="ECO:0000256" key="1">
    <source>
        <dbReference type="SAM" id="MobiDB-lite"/>
    </source>
</evidence>
<feature type="compositionally biased region" description="Acidic residues" evidence="1">
    <location>
        <begin position="483"/>
        <end position="512"/>
    </location>
</feature>
<dbReference type="OMA" id="KDYTVMT"/>
<evidence type="ECO:0000259" key="2">
    <source>
        <dbReference type="PROSITE" id="PS50833"/>
    </source>
</evidence>
<dbReference type="PANTHER" id="PTHR12661:SF5">
    <property type="entry name" value="SUPPRESSOR OF SWI4 1 HOMOLOG"/>
    <property type="match status" value="1"/>
</dbReference>
<proteinExistence type="predicted"/>
<organism evidence="3 4">
    <name type="scientific">Gonapodya prolifera (strain JEL478)</name>
    <name type="common">Monoblepharis prolifera</name>
    <dbReference type="NCBI Taxonomy" id="1344416"/>
    <lineage>
        <taxon>Eukaryota</taxon>
        <taxon>Fungi</taxon>
        <taxon>Fungi incertae sedis</taxon>
        <taxon>Chytridiomycota</taxon>
        <taxon>Chytridiomycota incertae sedis</taxon>
        <taxon>Monoblepharidomycetes</taxon>
        <taxon>Monoblepharidales</taxon>
        <taxon>Gonapodyaceae</taxon>
        <taxon>Gonapodya</taxon>
    </lineage>
</organism>
<dbReference type="AlphaFoldDB" id="A0A139AGH1"/>
<name>A0A139AGH1_GONPJ</name>
<feature type="compositionally biased region" description="Acidic residues" evidence="1">
    <location>
        <begin position="452"/>
        <end position="464"/>
    </location>
</feature>
<dbReference type="GO" id="GO:0019843">
    <property type="term" value="F:rRNA binding"/>
    <property type="evidence" value="ECO:0007669"/>
    <property type="project" value="InterPro"/>
</dbReference>
<dbReference type="InterPro" id="IPR007109">
    <property type="entry name" value="Brix"/>
</dbReference>
<evidence type="ECO:0000313" key="3">
    <source>
        <dbReference type="EMBL" id="KXS15789.1"/>
    </source>
</evidence>
<dbReference type="OrthoDB" id="10261452at2759"/>
<dbReference type="InterPro" id="IPR045112">
    <property type="entry name" value="PPAN-like"/>
</dbReference>
<dbReference type="EMBL" id="KQ965759">
    <property type="protein sequence ID" value="KXS15789.1"/>
    <property type="molecule type" value="Genomic_DNA"/>
</dbReference>
<feature type="region of interest" description="Disordered" evidence="1">
    <location>
        <begin position="356"/>
        <end position="512"/>
    </location>
</feature>
<dbReference type="PROSITE" id="PS50833">
    <property type="entry name" value="BRIX"/>
    <property type="match status" value="1"/>
</dbReference>
<keyword evidence="4" id="KW-1185">Reference proteome</keyword>
<dbReference type="STRING" id="1344416.A0A139AGH1"/>
<feature type="domain" description="Brix" evidence="2">
    <location>
        <begin position="23"/>
        <end position="332"/>
    </location>
</feature>
<accession>A0A139AGH1</accession>
<dbReference type="GO" id="GO:0006364">
    <property type="term" value="P:rRNA processing"/>
    <property type="evidence" value="ECO:0007669"/>
    <property type="project" value="InterPro"/>
</dbReference>
<dbReference type="Proteomes" id="UP000070544">
    <property type="component" value="Unassembled WGS sequence"/>
</dbReference>
<sequence length="512" mass="56332">MPKRKKRRTHVKLNPETDTGIPKSFVIKMGRDIGPSVSQLVRDVRKVLEPNTASKLKERKSQKLKDFVAVASQLGVTHYIILSRTERGVNLKVARHPRGPTLTFRVSDYSLARDVLASLRRPHTPSKTEFQTGPLLVLSGFGQAKEQAQAEGGDKSGKGKEVDLMVSMFQNLFPPINVQNMKLSSARRVVLLSYNPSDRSIDFRHYSIQVKVAGVSRAVRKVLQTAAGSVGHRGGAAGEGEGKAAVAVGRKGKGELPDLGKYADVSEFVLKESSQPDSDYDSTNEDPSTVITLPQDYLGRGNRRASRRRVRLVEVGPRMTWRLMKVEAGLGDGEVVHHEFVKKTPAQVAELRTLHATRAKEKAERRRQQEENVERKRRAKEKSADGEDEGETVLGKRKKRGAADDEEGEDSDRSSDDGSDDDDDPYADLARRAALDRGSASEDSDVGSYASDGEDEVSDDDGDDAGASGAPRGRGERSKGEKEEAEDEDEDEEEWSDGDEMDEMSGDDEDDD</sequence>
<dbReference type="PANTHER" id="PTHR12661">
    <property type="entry name" value="PETER PAN-RELATED"/>
    <property type="match status" value="1"/>
</dbReference>
<feature type="compositionally biased region" description="Acidic residues" evidence="1">
    <location>
        <begin position="417"/>
        <end position="426"/>
    </location>
</feature>
<evidence type="ECO:0000313" key="4">
    <source>
        <dbReference type="Proteomes" id="UP000070544"/>
    </source>
</evidence>
<dbReference type="GO" id="GO:0000027">
    <property type="term" value="P:ribosomal large subunit assembly"/>
    <property type="evidence" value="ECO:0007669"/>
    <property type="project" value="TreeGrafter"/>
</dbReference>
<feature type="region of interest" description="Disordered" evidence="1">
    <location>
        <begin position="272"/>
        <end position="291"/>
    </location>
</feature>
<dbReference type="SMART" id="SM00879">
    <property type="entry name" value="Brix"/>
    <property type="match status" value="1"/>
</dbReference>
<reference evidence="3 4" key="1">
    <citation type="journal article" date="2015" name="Genome Biol. Evol.">
        <title>Phylogenomic analyses indicate that early fungi evolved digesting cell walls of algal ancestors of land plants.</title>
        <authorList>
            <person name="Chang Y."/>
            <person name="Wang S."/>
            <person name="Sekimoto S."/>
            <person name="Aerts A.L."/>
            <person name="Choi C."/>
            <person name="Clum A."/>
            <person name="LaButti K.M."/>
            <person name="Lindquist E.A."/>
            <person name="Yee Ngan C."/>
            <person name="Ohm R.A."/>
            <person name="Salamov A.A."/>
            <person name="Grigoriev I.V."/>
            <person name="Spatafora J.W."/>
            <person name="Berbee M.L."/>
        </authorList>
    </citation>
    <scope>NUCLEOTIDE SEQUENCE [LARGE SCALE GENOMIC DNA]</scope>
    <source>
        <strain evidence="3 4">JEL478</strain>
    </source>
</reference>
<protein>
    <submittedName>
        <fullName evidence="3">Brix-domain-containing protein</fullName>
    </submittedName>
</protein>